<feature type="binding site" evidence="6">
    <location>
        <position position="55"/>
    </location>
    <ligand>
        <name>molybdate</name>
        <dbReference type="ChEBI" id="CHEBI:36264"/>
    </ligand>
</feature>
<dbReference type="Pfam" id="PF13531">
    <property type="entry name" value="SBP_bac_11"/>
    <property type="match status" value="1"/>
</dbReference>
<evidence type="ECO:0000256" key="4">
    <source>
        <dbReference type="ARBA" id="ARBA00022729"/>
    </source>
</evidence>
<evidence type="ECO:0000313" key="9">
    <source>
        <dbReference type="Proteomes" id="UP000186406"/>
    </source>
</evidence>
<evidence type="ECO:0000256" key="7">
    <source>
        <dbReference type="SAM" id="SignalP"/>
    </source>
</evidence>
<dbReference type="PIRSF" id="PIRSF004846">
    <property type="entry name" value="ModA"/>
    <property type="match status" value="1"/>
</dbReference>
<dbReference type="NCBIfam" id="NF007958">
    <property type="entry name" value="PRK10677.1"/>
    <property type="match status" value="1"/>
</dbReference>
<accession>A0A1M7ZBY9</accession>
<dbReference type="STRING" id="1123029.SAMN02745172_01009"/>
<dbReference type="Proteomes" id="UP000186406">
    <property type="component" value="Unassembled WGS sequence"/>
</dbReference>
<dbReference type="GO" id="GO:1901359">
    <property type="term" value="F:tungstate binding"/>
    <property type="evidence" value="ECO:0007669"/>
    <property type="project" value="UniProtKB-ARBA"/>
</dbReference>
<comment type="subunit">
    <text evidence="5">The complex is composed of two ATP-binding proteins (ModC), two transmembrane proteins (ModB) and a solute-binding protein (ModA).</text>
</comment>
<comment type="similarity">
    <text evidence="1">Belongs to the bacterial solute-binding protein ModA family.</text>
</comment>
<organism evidence="8 9">
    <name type="scientific">Pseudoxanthobacter soli DSM 19599</name>
    <dbReference type="NCBI Taxonomy" id="1123029"/>
    <lineage>
        <taxon>Bacteria</taxon>
        <taxon>Pseudomonadati</taxon>
        <taxon>Pseudomonadota</taxon>
        <taxon>Alphaproteobacteria</taxon>
        <taxon>Hyphomicrobiales</taxon>
        <taxon>Segnochrobactraceae</taxon>
        <taxon>Pseudoxanthobacter</taxon>
    </lineage>
</organism>
<evidence type="ECO:0000256" key="2">
    <source>
        <dbReference type="ARBA" id="ARBA00022505"/>
    </source>
</evidence>
<feature type="binding site" evidence="6">
    <location>
        <position position="167"/>
    </location>
    <ligand>
        <name>molybdate</name>
        <dbReference type="ChEBI" id="CHEBI:36264"/>
    </ligand>
</feature>
<dbReference type="GO" id="GO:0030973">
    <property type="term" value="F:molybdate ion binding"/>
    <property type="evidence" value="ECO:0007669"/>
    <property type="project" value="TreeGrafter"/>
</dbReference>
<evidence type="ECO:0000256" key="1">
    <source>
        <dbReference type="ARBA" id="ARBA00009175"/>
    </source>
</evidence>
<feature type="chain" id="PRO_5012184417" evidence="7">
    <location>
        <begin position="44"/>
        <end position="280"/>
    </location>
</feature>
<dbReference type="GO" id="GO:0030288">
    <property type="term" value="C:outer membrane-bounded periplasmic space"/>
    <property type="evidence" value="ECO:0007669"/>
    <property type="project" value="TreeGrafter"/>
</dbReference>
<gene>
    <name evidence="8" type="ORF">SAMN02745172_01009</name>
</gene>
<dbReference type="PANTHER" id="PTHR30632:SF17">
    <property type="entry name" value="MOLYBDATE-BINDING PROTEIN MODA"/>
    <property type="match status" value="1"/>
</dbReference>
<evidence type="ECO:0000256" key="3">
    <source>
        <dbReference type="ARBA" id="ARBA00022723"/>
    </source>
</evidence>
<name>A0A1M7ZBY9_9HYPH</name>
<dbReference type="SUPFAM" id="SSF53850">
    <property type="entry name" value="Periplasmic binding protein-like II"/>
    <property type="match status" value="1"/>
</dbReference>
<dbReference type="NCBIfam" id="TIGR01256">
    <property type="entry name" value="modA"/>
    <property type="match status" value="1"/>
</dbReference>
<evidence type="ECO:0000313" key="8">
    <source>
        <dbReference type="EMBL" id="SHO62404.1"/>
    </source>
</evidence>
<feature type="binding site" evidence="6">
    <location>
        <position position="212"/>
    </location>
    <ligand>
        <name>molybdate</name>
        <dbReference type="ChEBI" id="CHEBI:36264"/>
    </ligand>
</feature>
<dbReference type="Gene3D" id="3.40.190.10">
    <property type="entry name" value="Periplasmic binding protein-like II"/>
    <property type="match status" value="2"/>
</dbReference>
<dbReference type="GO" id="GO:0015689">
    <property type="term" value="P:molybdate ion transport"/>
    <property type="evidence" value="ECO:0007669"/>
    <property type="project" value="InterPro"/>
</dbReference>
<feature type="binding site" evidence="6">
    <location>
        <position position="82"/>
    </location>
    <ligand>
        <name>molybdate</name>
        <dbReference type="ChEBI" id="CHEBI:36264"/>
    </ligand>
</feature>
<keyword evidence="9" id="KW-1185">Reference proteome</keyword>
<protein>
    <submittedName>
        <fullName evidence="8">Molybdate transport system substrate-binding protein</fullName>
    </submittedName>
</protein>
<dbReference type="AlphaFoldDB" id="A0A1M7ZBY9"/>
<dbReference type="EMBL" id="FRXO01000002">
    <property type="protein sequence ID" value="SHO62404.1"/>
    <property type="molecule type" value="Genomic_DNA"/>
</dbReference>
<proteinExistence type="inferred from homology"/>
<dbReference type="CDD" id="cd13536">
    <property type="entry name" value="PBP2_EcModA"/>
    <property type="match status" value="1"/>
</dbReference>
<dbReference type="InterPro" id="IPR050682">
    <property type="entry name" value="ModA/WtpA"/>
</dbReference>
<sequence>MPSFPALTGPAPAFRARMAHAFGAAMVVAAALLAPLGAQPAQAAGDTVTVFAAASLKNALDAIGKDYEAVTGNSVKTSLAASSALAKQIAEGAPADIFISADVPWMDSVAEKGLLKAGTRADLLGNAIVLVAPKTFTGTVDLKTGIDIAALLGDGRLAMADVNAVPAGKYGKASLTALGAWDGVKDRLVQGENVRATLAFVARGEAPLGIVYATDAAAEPGVKIVATFPADSHPPIIYPAAILKDAQGKATEGFFAYLQSAEAARRFEEQGFVVLKQPTQ</sequence>
<dbReference type="GO" id="GO:0046872">
    <property type="term" value="F:metal ion binding"/>
    <property type="evidence" value="ECO:0007669"/>
    <property type="project" value="UniProtKB-KW"/>
</dbReference>
<keyword evidence="2 6" id="KW-0500">Molybdenum</keyword>
<dbReference type="FunFam" id="3.40.190.10:FF:000035">
    <property type="entry name" value="Molybdate ABC transporter substrate-binding protein"/>
    <property type="match status" value="1"/>
</dbReference>
<dbReference type="PANTHER" id="PTHR30632">
    <property type="entry name" value="MOLYBDATE-BINDING PERIPLASMIC PROTEIN"/>
    <property type="match status" value="1"/>
</dbReference>
<keyword evidence="3 6" id="KW-0479">Metal-binding</keyword>
<evidence type="ECO:0000256" key="5">
    <source>
        <dbReference type="ARBA" id="ARBA00062515"/>
    </source>
</evidence>
<dbReference type="InterPro" id="IPR005950">
    <property type="entry name" value="ModA"/>
</dbReference>
<keyword evidence="4 7" id="KW-0732">Signal</keyword>
<feature type="binding site" evidence="6">
    <location>
        <position position="194"/>
    </location>
    <ligand>
        <name>molybdate</name>
        <dbReference type="ChEBI" id="CHEBI:36264"/>
    </ligand>
</feature>
<feature type="signal peptide" evidence="7">
    <location>
        <begin position="1"/>
        <end position="43"/>
    </location>
</feature>
<reference evidence="8 9" key="1">
    <citation type="submission" date="2016-12" db="EMBL/GenBank/DDBJ databases">
        <authorList>
            <person name="Song W.-J."/>
            <person name="Kurnit D.M."/>
        </authorList>
    </citation>
    <scope>NUCLEOTIDE SEQUENCE [LARGE SCALE GENOMIC DNA]</scope>
    <source>
        <strain evidence="8 9">DSM 19599</strain>
    </source>
</reference>
<evidence type="ECO:0000256" key="6">
    <source>
        <dbReference type="PIRSR" id="PIRSR004846-1"/>
    </source>
</evidence>